<dbReference type="InterPro" id="IPR011990">
    <property type="entry name" value="TPR-like_helical_dom_sf"/>
</dbReference>
<dbReference type="AlphaFoldDB" id="A0A9P4R8U9"/>
<sequence>MTVPAYKHDPEEVAEELNKEYVKHKEQYNQNSDLSILKTALDCITRAVEQTAGEAFAKSSVRAGHLTNLGRCQGLLFDATGDGKHLDESLNAIKLSVQTAPDSSNVRPLCLINYSDVLARRYFSRGDKQDLEEALHQARIAVTAASEGSAHWGSAQSTLASRLAQHFEYIEQDDRYMNEAIAISQELVAKTSADDELYAVHIFNLAGDLQNRYLRYGDLKDLRSAKDLFARAKDSFPTGNLNHSSAVRQYAGTVHDMVDRTGESDELESAIQALVALEPKIQNPQELSKLFHQKSRLYALRYQLFSNSDDIDQSVVAAVEALRNTTQSSSIRYIILQRLSNSLASRAELRMSQEDIDSAIDYARQGAENASGISVQESAALNTMATRLLTKFELFGGTQTLKEALKANFRSMDILPKDHKDRPMKLHAAAICLRAHFEFYGQVHFLDESIAMEREAADSLPVEHPDRGMPLDGLSHSLSVRSKLTGNFQDLNEAIVASEAAVQSCPPGRKDRPAYLNGLANRLDSRADRMKSNEDLDKAIAAITEAIDSCAEGSSGEPIYLFTLSNCFAARFNMFGDASGLDKSVETLRNCLGKVSATNPMRLKILNNLGLRLQQLYTKADEQEDKRRYIEESLKHATECIDQTPEDHPSLPGYLQQLGISSLACASFVALGKPDKALEVLEAGRGIMANIAMGYHADLSNVRAADPKLHTEYTAVRDRLSQPLPESEGKSHADDAVAKRNADLAAFESLETQIRNLPGLESFNESMTADKMKSLAVFGPVVAFCTVHQRCDALIVTQDGIEALPLPDLKEEDIKARLGLVVGKDRLSKMPPTKRGIANKKMRALLEWLWDKAVQPVLQHLGLTGDGTLTSSDKKRLWWVTSGPLGLMPLHAAGKGDKKPSQNTYSRIISSYVPSFSSLSFARTCEAKVDTASPAMALITMPLTPGGLNPLSTAAESHAIHEAFSTSNPSHTALYELCQPSAAQVVALVSDSSIDMLHLACHAEPNLDDPSSTALLFGSDASAAEPDTLPISKLRNLHAAPVTERRPPRLAYLSACCTAQQYDLRLIDENIHLASAFQLCGFPGVIGTLWEADDGAAVVVAREFYLELLRLDRGGGGERGSGERIARALDWAVGVYRGSKVGRSKAVMDVLAWASFVHIGA</sequence>
<dbReference type="OrthoDB" id="9991317at2759"/>
<dbReference type="Proteomes" id="UP000799444">
    <property type="component" value="Unassembled WGS sequence"/>
</dbReference>
<dbReference type="EMBL" id="ML996105">
    <property type="protein sequence ID" value="KAF2739270.1"/>
    <property type="molecule type" value="Genomic_DNA"/>
</dbReference>
<dbReference type="Pfam" id="PF12770">
    <property type="entry name" value="CHAT"/>
    <property type="match status" value="1"/>
</dbReference>
<accession>A0A9P4R8U9</accession>
<gene>
    <name evidence="2" type="ORF">EJ04DRAFT_484853</name>
</gene>
<evidence type="ECO:0000313" key="2">
    <source>
        <dbReference type="EMBL" id="KAF2739270.1"/>
    </source>
</evidence>
<keyword evidence="3" id="KW-1185">Reference proteome</keyword>
<dbReference type="InterPro" id="IPR024983">
    <property type="entry name" value="CHAT_dom"/>
</dbReference>
<protein>
    <recommendedName>
        <fullName evidence="1">CHAT domain-containing protein</fullName>
    </recommendedName>
</protein>
<name>A0A9P4R8U9_9PLEO</name>
<comment type="caution">
    <text evidence="2">The sequence shown here is derived from an EMBL/GenBank/DDBJ whole genome shotgun (WGS) entry which is preliminary data.</text>
</comment>
<dbReference type="Gene3D" id="1.25.40.10">
    <property type="entry name" value="Tetratricopeptide repeat domain"/>
    <property type="match status" value="1"/>
</dbReference>
<proteinExistence type="predicted"/>
<reference evidence="2" key="1">
    <citation type="journal article" date="2020" name="Stud. Mycol.">
        <title>101 Dothideomycetes genomes: a test case for predicting lifestyles and emergence of pathogens.</title>
        <authorList>
            <person name="Haridas S."/>
            <person name="Albert R."/>
            <person name="Binder M."/>
            <person name="Bloem J."/>
            <person name="Labutti K."/>
            <person name="Salamov A."/>
            <person name="Andreopoulos B."/>
            <person name="Baker S."/>
            <person name="Barry K."/>
            <person name="Bills G."/>
            <person name="Bluhm B."/>
            <person name="Cannon C."/>
            <person name="Castanera R."/>
            <person name="Culley D."/>
            <person name="Daum C."/>
            <person name="Ezra D."/>
            <person name="Gonzalez J."/>
            <person name="Henrissat B."/>
            <person name="Kuo A."/>
            <person name="Liang C."/>
            <person name="Lipzen A."/>
            <person name="Lutzoni F."/>
            <person name="Magnuson J."/>
            <person name="Mondo S."/>
            <person name="Nolan M."/>
            <person name="Ohm R."/>
            <person name="Pangilinan J."/>
            <person name="Park H.-J."/>
            <person name="Ramirez L."/>
            <person name="Alfaro M."/>
            <person name="Sun H."/>
            <person name="Tritt A."/>
            <person name="Yoshinaga Y."/>
            <person name="Zwiers L.-H."/>
            <person name="Turgeon B."/>
            <person name="Goodwin S."/>
            <person name="Spatafora J."/>
            <person name="Crous P."/>
            <person name="Grigoriev I."/>
        </authorList>
    </citation>
    <scope>NUCLEOTIDE SEQUENCE</scope>
    <source>
        <strain evidence="2">CBS 125425</strain>
    </source>
</reference>
<evidence type="ECO:0000313" key="3">
    <source>
        <dbReference type="Proteomes" id="UP000799444"/>
    </source>
</evidence>
<evidence type="ECO:0000259" key="1">
    <source>
        <dbReference type="Pfam" id="PF12770"/>
    </source>
</evidence>
<feature type="domain" description="CHAT" evidence="1">
    <location>
        <begin position="844"/>
        <end position="1161"/>
    </location>
</feature>
<organism evidence="2 3">
    <name type="scientific">Polyplosphaeria fusca</name>
    <dbReference type="NCBI Taxonomy" id="682080"/>
    <lineage>
        <taxon>Eukaryota</taxon>
        <taxon>Fungi</taxon>
        <taxon>Dikarya</taxon>
        <taxon>Ascomycota</taxon>
        <taxon>Pezizomycotina</taxon>
        <taxon>Dothideomycetes</taxon>
        <taxon>Pleosporomycetidae</taxon>
        <taxon>Pleosporales</taxon>
        <taxon>Tetraplosphaeriaceae</taxon>
        <taxon>Polyplosphaeria</taxon>
    </lineage>
</organism>